<name>A0A2A2LMK4_9BILA</name>
<evidence type="ECO:0000313" key="14">
    <source>
        <dbReference type="EMBL" id="PAV87452.1"/>
    </source>
</evidence>
<dbReference type="InterPro" id="IPR001214">
    <property type="entry name" value="SET_dom"/>
</dbReference>
<dbReference type="OrthoDB" id="5838894at2759"/>
<dbReference type="GO" id="GO:0032259">
    <property type="term" value="P:methylation"/>
    <property type="evidence" value="ECO:0007669"/>
    <property type="project" value="UniProtKB-KW"/>
</dbReference>
<organism evidence="14 15">
    <name type="scientific">Diploscapter pachys</name>
    <dbReference type="NCBI Taxonomy" id="2018661"/>
    <lineage>
        <taxon>Eukaryota</taxon>
        <taxon>Metazoa</taxon>
        <taxon>Ecdysozoa</taxon>
        <taxon>Nematoda</taxon>
        <taxon>Chromadorea</taxon>
        <taxon>Rhabditida</taxon>
        <taxon>Rhabditina</taxon>
        <taxon>Rhabditomorpha</taxon>
        <taxon>Rhabditoidea</taxon>
        <taxon>Rhabditidae</taxon>
        <taxon>Diploscapter</taxon>
    </lineage>
</organism>
<dbReference type="GO" id="GO:0005634">
    <property type="term" value="C:nucleus"/>
    <property type="evidence" value="ECO:0007669"/>
    <property type="project" value="UniProtKB-SubCell"/>
</dbReference>
<feature type="compositionally biased region" description="Acidic residues" evidence="9">
    <location>
        <begin position="465"/>
        <end position="476"/>
    </location>
</feature>
<feature type="compositionally biased region" description="Polar residues" evidence="9">
    <location>
        <begin position="784"/>
        <end position="810"/>
    </location>
</feature>
<feature type="region of interest" description="Disordered" evidence="9">
    <location>
        <begin position="910"/>
        <end position="965"/>
    </location>
</feature>
<dbReference type="AlphaFoldDB" id="A0A2A2LMK4"/>
<evidence type="ECO:0000256" key="5">
    <source>
        <dbReference type="ARBA" id="ARBA00022679"/>
    </source>
</evidence>
<feature type="compositionally biased region" description="Low complexity" evidence="9">
    <location>
        <begin position="8"/>
        <end position="18"/>
    </location>
</feature>
<dbReference type="InterPro" id="IPR046341">
    <property type="entry name" value="SET_dom_sf"/>
</dbReference>
<feature type="region of interest" description="Disordered" evidence="9">
    <location>
        <begin position="433"/>
        <end position="478"/>
    </location>
</feature>
<keyword evidence="4" id="KW-0489">Methyltransferase</keyword>
<comment type="subcellular location">
    <subcellularLocation>
        <location evidence="2">Chromosome</location>
    </subcellularLocation>
    <subcellularLocation>
        <location evidence="1">Nucleus</location>
    </subcellularLocation>
</comment>
<dbReference type="PROSITE" id="PS50020">
    <property type="entry name" value="WW_DOMAIN_2"/>
    <property type="match status" value="1"/>
</dbReference>
<evidence type="ECO:0000256" key="1">
    <source>
        <dbReference type="ARBA" id="ARBA00004123"/>
    </source>
</evidence>
<dbReference type="Gene3D" id="2.170.270.10">
    <property type="entry name" value="SET domain"/>
    <property type="match status" value="1"/>
</dbReference>
<dbReference type="CDD" id="cd00201">
    <property type="entry name" value="WW"/>
    <property type="match status" value="1"/>
</dbReference>
<evidence type="ECO:0000259" key="10">
    <source>
        <dbReference type="PROSITE" id="PS50020"/>
    </source>
</evidence>
<keyword evidence="8" id="KW-0175">Coiled coil</keyword>
<dbReference type="InterPro" id="IPR003616">
    <property type="entry name" value="Post-SET_dom"/>
</dbReference>
<keyword evidence="5" id="KW-0808">Transferase</keyword>
<evidence type="ECO:0000313" key="15">
    <source>
        <dbReference type="Proteomes" id="UP000218231"/>
    </source>
</evidence>
<dbReference type="InterPro" id="IPR001202">
    <property type="entry name" value="WW_dom"/>
</dbReference>
<dbReference type="PROSITE" id="PS01159">
    <property type="entry name" value="WW_DOMAIN_1"/>
    <property type="match status" value="1"/>
</dbReference>
<feature type="region of interest" description="Disordered" evidence="9">
    <location>
        <begin position="579"/>
        <end position="646"/>
    </location>
</feature>
<dbReference type="PROSITE" id="PS51215">
    <property type="entry name" value="AWS"/>
    <property type="match status" value="1"/>
</dbReference>
<sequence>MSINSMPSSGSEKSNGSESKNKERDKERGAEKEKGADKADRSKDGHSSTTPLPKFEIVETSIFSKSISSKKRTEALYCTCADEGKNCKDNRCVNVCMFTECPKDCPAKKCKNRKFTKRKYAKVEPQYTGPEKGFGLFAMECIKKGAFIIEYVGEVLPRNEYEARKEIYAKDPNHKHHYLCDTGAYTIDATKKGNVSRFINHSCAPNACCEKWTVPNTKGNVARIGFFALRDINKGEEITFDYNFQVYGREAQPCHCGAENCMKWIGQVQEEEPDDGEDYEMEARANLLDEEEINARLCEIEPIAWTNKKQVRELVTMANYSEYSEQRLRILNTLCNEQAVQNVRSLSLICSGGIIDMFTFWLKEPMIHADDVLLNLRILALLNGIDHFARLVNPECDLAYSVTQLAQMEEPTDDLVVQAAVQSVVNDVISQEKEAEKAKEKHKEAEENGVVRMEVDNEGDKEKDENDDDEEEEEETPILTGFTRLVEIAKRVLHTWTSLLVLYKIPKKVKVDPVENGTSRARTPTSFKTKDFYEDDRPYSHNSRFSWNRYSNGRSWNRNNYKRHLSYYDARRYDDYYNMSYSRSPSPSVDRKRRRVETETKDGKEDEQPPPSKRRSRFDINANGRENGHALPPPSVVTPTSVGMRHHPMPPMPYPGMMMPMPGMPGYDMMYWGYGPWPAFGPSSASLPSCPSSTAFLTAEAPPPPPSRDVRDADKLDDESLKVFKAECAKKTKSELQNVYEVLQKKLDMVREAMAAVRREEAAHKLAAQKEKEAAQAAQEAITAPSSLEDQPATTSLKSVSQTMLSARSSTPPPAPPPKEKYLWAKAVDANGDKYYYNKETRETQWSPPRPEQGELDPAEKTPPPPCDTSGMDSYYADDFKCEVTQVKADQNLSEESLIARAEQIFAGRIDGVRPRSSQMEERPPSASSEASSKDVQPRKSTSSGHELKHPSSHKKQPRTQEEQETHFKNYMEKLMRSEIKNLLESRDDTTKEKMEWLGKQYAKELLKKEKAKMGDAFSYDVHRINKSKVLTYCSSLIKRKLEERGDQFWKDYEKFVSHHSNHSGH</sequence>
<evidence type="ECO:0000256" key="6">
    <source>
        <dbReference type="ARBA" id="ARBA00022691"/>
    </source>
</evidence>
<dbReference type="SUPFAM" id="SSF51045">
    <property type="entry name" value="WW domain"/>
    <property type="match status" value="1"/>
</dbReference>
<dbReference type="STRING" id="2018661.A0A2A2LMK4"/>
<dbReference type="SMART" id="SM00456">
    <property type="entry name" value="WW"/>
    <property type="match status" value="1"/>
</dbReference>
<dbReference type="EMBL" id="LIAE01006566">
    <property type="protein sequence ID" value="PAV87452.1"/>
    <property type="molecule type" value="Genomic_DNA"/>
</dbReference>
<feature type="compositionally biased region" description="Basic and acidic residues" evidence="9">
    <location>
        <begin position="19"/>
        <end position="46"/>
    </location>
</feature>
<feature type="compositionally biased region" description="Basic and acidic residues" evidence="9">
    <location>
        <begin position="453"/>
        <end position="464"/>
    </location>
</feature>
<evidence type="ECO:0000256" key="3">
    <source>
        <dbReference type="ARBA" id="ARBA00022454"/>
    </source>
</evidence>
<dbReference type="Proteomes" id="UP000218231">
    <property type="component" value="Unassembled WGS sequence"/>
</dbReference>
<dbReference type="SMART" id="SM00508">
    <property type="entry name" value="PostSET"/>
    <property type="match status" value="1"/>
</dbReference>
<evidence type="ECO:0008006" key="16">
    <source>
        <dbReference type="Google" id="ProtNLM"/>
    </source>
</evidence>
<evidence type="ECO:0000259" key="13">
    <source>
        <dbReference type="PROSITE" id="PS51215"/>
    </source>
</evidence>
<feature type="compositionally biased region" description="Basic and acidic residues" evidence="9">
    <location>
        <begin position="433"/>
        <end position="446"/>
    </location>
</feature>
<dbReference type="InterPro" id="IPR050777">
    <property type="entry name" value="SET2_Histone-Lys_MeTrsfase"/>
</dbReference>
<keyword evidence="6" id="KW-0949">S-adenosyl-L-methionine</keyword>
<dbReference type="PROSITE" id="PS50868">
    <property type="entry name" value="POST_SET"/>
    <property type="match status" value="1"/>
</dbReference>
<dbReference type="SUPFAM" id="SSF82199">
    <property type="entry name" value="SET domain"/>
    <property type="match status" value="1"/>
</dbReference>
<feature type="compositionally biased region" description="Basic and acidic residues" evidence="9">
    <location>
        <begin position="911"/>
        <end position="924"/>
    </location>
</feature>
<evidence type="ECO:0000256" key="8">
    <source>
        <dbReference type="SAM" id="Coils"/>
    </source>
</evidence>
<feature type="region of interest" description="Disordered" evidence="9">
    <location>
        <begin position="1"/>
        <end position="51"/>
    </location>
</feature>
<feature type="domain" description="Post-SET" evidence="12">
    <location>
        <begin position="250"/>
        <end position="266"/>
    </location>
</feature>
<dbReference type="InterPro" id="IPR036020">
    <property type="entry name" value="WW_dom_sf"/>
</dbReference>
<keyword evidence="7" id="KW-0539">Nucleus</keyword>
<evidence type="ECO:0000259" key="11">
    <source>
        <dbReference type="PROSITE" id="PS50280"/>
    </source>
</evidence>
<dbReference type="SMART" id="SM00570">
    <property type="entry name" value="AWS"/>
    <property type="match status" value="1"/>
</dbReference>
<reference evidence="14 15" key="1">
    <citation type="journal article" date="2017" name="Curr. Biol.">
        <title>Genome architecture and evolution of a unichromosomal asexual nematode.</title>
        <authorList>
            <person name="Fradin H."/>
            <person name="Zegar C."/>
            <person name="Gutwein M."/>
            <person name="Lucas J."/>
            <person name="Kovtun M."/>
            <person name="Corcoran D."/>
            <person name="Baugh L.R."/>
            <person name="Kiontke K."/>
            <person name="Gunsalus K."/>
            <person name="Fitch D.H."/>
            <person name="Piano F."/>
        </authorList>
    </citation>
    <scope>NUCLEOTIDE SEQUENCE [LARGE SCALE GENOMIC DNA]</scope>
    <source>
        <strain evidence="14">PF1309</strain>
    </source>
</reference>
<evidence type="ECO:0000256" key="9">
    <source>
        <dbReference type="SAM" id="MobiDB-lite"/>
    </source>
</evidence>
<dbReference type="Gene3D" id="2.20.70.10">
    <property type="match status" value="1"/>
</dbReference>
<feature type="domain" description="SET" evidence="11">
    <location>
        <begin position="121"/>
        <end position="243"/>
    </location>
</feature>
<evidence type="ECO:0000256" key="7">
    <source>
        <dbReference type="ARBA" id="ARBA00023242"/>
    </source>
</evidence>
<dbReference type="InterPro" id="IPR006560">
    <property type="entry name" value="AWS_dom"/>
</dbReference>
<keyword evidence="3" id="KW-0158">Chromosome</keyword>
<feature type="compositionally biased region" description="Basic and acidic residues" evidence="9">
    <location>
        <begin position="596"/>
        <end position="607"/>
    </location>
</feature>
<protein>
    <recommendedName>
        <fullName evidence="16">Histone-lysine N-methyltransferase</fullName>
    </recommendedName>
</protein>
<dbReference type="PANTHER" id="PTHR22884">
    <property type="entry name" value="SET DOMAIN PROTEINS"/>
    <property type="match status" value="1"/>
</dbReference>
<evidence type="ECO:0000256" key="2">
    <source>
        <dbReference type="ARBA" id="ARBA00004286"/>
    </source>
</evidence>
<comment type="caution">
    <text evidence="14">The sequence shown here is derived from an EMBL/GenBank/DDBJ whole genome shotgun (WGS) entry which is preliminary data.</text>
</comment>
<feature type="coiled-coil region" evidence="8">
    <location>
        <begin position="726"/>
        <end position="760"/>
    </location>
</feature>
<dbReference type="GO" id="GO:0140938">
    <property type="term" value="F:histone H3 methyltransferase activity"/>
    <property type="evidence" value="ECO:0007669"/>
    <property type="project" value="UniProtKB-ARBA"/>
</dbReference>
<evidence type="ECO:0000256" key="4">
    <source>
        <dbReference type="ARBA" id="ARBA00022603"/>
    </source>
</evidence>
<feature type="domain" description="AWS" evidence="13">
    <location>
        <begin position="73"/>
        <end position="119"/>
    </location>
</feature>
<dbReference type="GO" id="GO:0016279">
    <property type="term" value="F:protein-lysine N-methyltransferase activity"/>
    <property type="evidence" value="ECO:0007669"/>
    <property type="project" value="UniProtKB-ARBA"/>
</dbReference>
<dbReference type="Pfam" id="PF00856">
    <property type="entry name" value="SET"/>
    <property type="match status" value="1"/>
</dbReference>
<dbReference type="GO" id="GO:0005694">
    <property type="term" value="C:chromosome"/>
    <property type="evidence" value="ECO:0007669"/>
    <property type="project" value="UniProtKB-SubCell"/>
</dbReference>
<dbReference type="SMART" id="SM00317">
    <property type="entry name" value="SET"/>
    <property type="match status" value="1"/>
</dbReference>
<gene>
    <name evidence="14" type="ORF">WR25_18597</name>
</gene>
<dbReference type="PROSITE" id="PS50280">
    <property type="entry name" value="SET"/>
    <property type="match status" value="1"/>
</dbReference>
<proteinExistence type="predicted"/>
<feature type="domain" description="WW" evidence="10">
    <location>
        <begin position="824"/>
        <end position="851"/>
    </location>
</feature>
<keyword evidence="15" id="KW-1185">Reference proteome</keyword>
<accession>A0A2A2LMK4</accession>
<feature type="region of interest" description="Disordered" evidence="9">
    <location>
        <begin position="767"/>
        <end position="875"/>
    </location>
</feature>
<dbReference type="Pfam" id="PF00397">
    <property type="entry name" value="WW"/>
    <property type="match status" value="1"/>
</dbReference>
<evidence type="ECO:0000259" key="12">
    <source>
        <dbReference type="PROSITE" id="PS50868"/>
    </source>
</evidence>